<dbReference type="SMART" id="SM00091">
    <property type="entry name" value="PAS"/>
    <property type="match status" value="1"/>
</dbReference>
<dbReference type="InterPro" id="IPR000700">
    <property type="entry name" value="PAS-assoc_C"/>
</dbReference>
<dbReference type="InterPro" id="IPR005467">
    <property type="entry name" value="His_kinase_dom"/>
</dbReference>
<feature type="domain" description="PAC" evidence="14">
    <location>
        <begin position="343"/>
        <end position="393"/>
    </location>
</feature>
<gene>
    <name evidence="15" type="ORF">EJN92_11620</name>
</gene>
<dbReference type="KEGG" id="upv:EJN92_11620"/>
<dbReference type="InterPro" id="IPR003594">
    <property type="entry name" value="HATPase_dom"/>
</dbReference>
<dbReference type="InterPro" id="IPR036097">
    <property type="entry name" value="HisK_dim/P_sf"/>
</dbReference>
<dbReference type="GO" id="GO:0006355">
    <property type="term" value="P:regulation of DNA-templated transcription"/>
    <property type="evidence" value="ECO:0007669"/>
    <property type="project" value="InterPro"/>
</dbReference>
<evidence type="ECO:0000256" key="5">
    <source>
        <dbReference type="ARBA" id="ARBA00022741"/>
    </source>
</evidence>
<evidence type="ECO:0000256" key="10">
    <source>
        <dbReference type="ARBA" id="ARBA00070616"/>
    </source>
</evidence>
<evidence type="ECO:0000256" key="1">
    <source>
        <dbReference type="ARBA" id="ARBA00000085"/>
    </source>
</evidence>
<dbReference type="GO" id="GO:0000155">
    <property type="term" value="F:phosphorelay sensor kinase activity"/>
    <property type="evidence" value="ECO:0007669"/>
    <property type="project" value="InterPro"/>
</dbReference>
<keyword evidence="7" id="KW-0067">ATP-binding</keyword>
<keyword evidence="8" id="KW-0902">Two-component regulatory system</keyword>
<dbReference type="InterPro" id="IPR003661">
    <property type="entry name" value="HisK_dim/P_dom"/>
</dbReference>
<dbReference type="CDD" id="cd00082">
    <property type="entry name" value="HisKA"/>
    <property type="match status" value="1"/>
</dbReference>
<dbReference type="Pfam" id="PF00989">
    <property type="entry name" value="PAS"/>
    <property type="match status" value="1"/>
</dbReference>
<dbReference type="InterPro" id="IPR004358">
    <property type="entry name" value="Sig_transdc_His_kin-like_C"/>
</dbReference>
<dbReference type="Pfam" id="PF02518">
    <property type="entry name" value="HATPase_c"/>
    <property type="match status" value="1"/>
</dbReference>
<keyword evidence="6" id="KW-0418">Kinase</keyword>
<comment type="function">
    <text evidence="9">Putative oxygen sensor; modulates the activity of FixJ, a transcriptional activator of nitrogen fixation fixK gene. FixL probably acts as a kinase that phosphorylates FixJ.</text>
</comment>
<sequence length="631" mass="69881">MGLAMNWRRYLPHRLSSQLLLFIGIAVTLAILLVSTVFTYQSVKRERAQINENIQFLVKNIEAVSAALILSKDVEALESVLLLNAKFPLVDGILIVDTKNRVLSEVIKVDGFPEPLFTNKTTIPHLAEEALDTATGKTAEANWKNDFLPPDVQLENWYPIQAGSWLASIRIRYSLTELHDRTARQWRHTLLYAMTAALANFFMLVLMLRTPMRVLQQTTAFAEHLSEHIGEQTTIYHGTQEFYALGNALNVLSVQLQYQRQTMDEQLAHTQAILDNVVDGIITIDSLGTIRSFNQAASRIFGYVEDEVIARNIRMLMPEPHRSAHDGYLKNYADGGAAKIIGIGREVEGMRKDGSLFAMDLAVSRALDHDELIYIGIVRDISERHRLDRLKSEFVSTVSHELRTPLTSIHGSLKLLEGGVAGALPDAAIKLVSLAQKNSQRLILLTNDLLDMEKLAAGKMSLQLSQVDLLSIVKQSILDNGGYGLNYQVQYVLGAHPQSCLVIADAARVPQILANLLSNAAKFSGDSHQVDIRIILRDGKARVQVEDHGPGISNEFQGQIFGAFAQDNNGNTRQQGGTGLGLKITKSLVIAMQGEIGFDTKIGNGSIFWFDLPLATSEAKEQAERRMDIAP</sequence>
<evidence type="ECO:0000259" key="12">
    <source>
        <dbReference type="PROSITE" id="PS50109"/>
    </source>
</evidence>
<name>A0A3Q9BSD2_9BURK</name>
<dbReference type="CDD" id="cd00130">
    <property type="entry name" value="PAS"/>
    <property type="match status" value="1"/>
</dbReference>
<evidence type="ECO:0000256" key="11">
    <source>
        <dbReference type="SAM" id="Phobius"/>
    </source>
</evidence>
<dbReference type="PROSITE" id="PS50113">
    <property type="entry name" value="PAC"/>
    <property type="match status" value="1"/>
</dbReference>
<feature type="transmembrane region" description="Helical" evidence="11">
    <location>
        <begin position="189"/>
        <end position="208"/>
    </location>
</feature>
<dbReference type="InterPro" id="IPR036890">
    <property type="entry name" value="HATPase_C_sf"/>
</dbReference>
<dbReference type="Gene3D" id="3.30.450.20">
    <property type="entry name" value="PAS domain"/>
    <property type="match status" value="1"/>
</dbReference>
<dbReference type="PANTHER" id="PTHR43711">
    <property type="entry name" value="TWO-COMPONENT HISTIDINE KINASE"/>
    <property type="match status" value="1"/>
</dbReference>
<dbReference type="InterPro" id="IPR035965">
    <property type="entry name" value="PAS-like_dom_sf"/>
</dbReference>
<evidence type="ECO:0000256" key="6">
    <source>
        <dbReference type="ARBA" id="ARBA00022777"/>
    </source>
</evidence>
<feature type="domain" description="Histidine kinase" evidence="12">
    <location>
        <begin position="397"/>
        <end position="616"/>
    </location>
</feature>
<dbReference type="Pfam" id="PF00512">
    <property type="entry name" value="HisKA"/>
    <property type="match status" value="1"/>
</dbReference>
<evidence type="ECO:0000313" key="16">
    <source>
        <dbReference type="Proteomes" id="UP000275663"/>
    </source>
</evidence>
<dbReference type="PROSITE" id="PS50109">
    <property type="entry name" value="HIS_KIN"/>
    <property type="match status" value="1"/>
</dbReference>
<keyword evidence="3" id="KW-0597">Phosphoprotein</keyword>
<keyword evidence="16" id="KW-1185">Reference proteome</keyword>
<dbReference type="FunFam" id="3.30.450.20:FF:000060">
    <property type="entry name" value="Sensor protein FixL"/>
    <property type="match status" value="1"/>
</dbReference>
<dbReference type="GO" id="GO:0005524">
    <property type="term" value="F:ATP binding"/>
    <property type="evidence" value="ECO:0007669"/>
    <property type="project" value="UniProtKB-KW"/>
</dbReference>
<proteinExistence type="predicted"/>
<evidence type="ECO:0000313" key="15">
    <source>
        <dbReference type="EMBL" id="AZP12594.1"/>
    </source>
</evidence>
<dbReference type="PROSITE" id="PS50112">
    <property type="entry name" value="PAS"/>
    <property type="match status" value="1"/>
</dbReference>
<dbReference type="SUPFAM" id="SSF55785">
    <property type="entry name" value="PYP-like sensor domain (PAS domain)"/>
    <property type="match status" value="1"/>
</dbReference>
<dbReference type="SMART" id="SM00388">
    <property type="entry name" value="HisKA"/>
    <property type="match status" value="1"/>
</dbReference>
<organism evidence="15 16">
    <name type="scientific">Undibacterium parvum</name>
    <dbReference type="NCBI Taxonomy" id="401471"/>
    <lineage>
        <taxon>Bacteria</taxon>
        <taxon>Pseudomonadati</taxon>
        <taxon>Pseudomonadota</taxon>
        <taxon>Betaproteobacteria</taxon>
        <taxon>Burkholderiales</taxon>
        <taxon>Oxalobacteraceae</taxon>
        <taxon>Undibacterium</taxon>
    </lineage>
</organism>
<reference evidence="15 16" key="1">
    <citation type="journal article" date="2011" name="Int. J. Syst. Evol. Microbiol.">
        <title>Description of Undibacterium oligocarboniphilum sp. nov., isolated from purified water, and Undibacterium pigrum strain CCUG 49012 as the type strain of Undibacterium parvum sp. nov., and emended descriptions of the genus Undibacterium and the species Undibacterium pigrum.</title>
        <authorList>
            <person name="Eder W."/>
            <person name="Wanner G."/>
            <person name="Ludwig W."/>
            <person name="Busse H.J."/>
            <person name="Ziemke-Kageler F."/>
            <person name="Lang E."/>
        </authorList>
    </citation>
    <scope>NUCLEOTIDE SEQUENCE [LARGE SCALE GENOMIC DNA]</scope>
    <source>
        <strain evidence="15 16">DSM 23061</strain>
    </source>
</reference>
<dbReference type="FunFam" id="1.10.287.130:FF:000001">
    <property type="entry name" value="Two-component sensor histidine kinase"/>
    <property type="match status" value="1"/>
</dbReference>
<comment type="catalytic activity">
    <reaction evidence="1">
        <text>ATP + protein L-histidine = ADP + protein N-phospho-L-histidine.</text>
        <dbReference type="EC" id="2.7.13.3"/>
    </reaction>
</comment>
<dbReference type="InterPro" id="IPR050736">
    <property type="entry name" value="Sensor_HK_Regulatory"/>
</dbReference>
<dbReference type="OrthoDB" id="9808408at2"/>
<protein>
    <recommendedName>
        <fullName evidence="10">Sensor protein FixL</fullName>
        <ecNumber evidence="2">2.7.13.3</ecNumber>
    </recommendedName>
</protein>
<dbReference type="SUPFAM" id="SSF55874">
    <property type="entry name" value="ATPase domain of HSP90 chaperone/DNA topoisomerase II/histidine kinase"/>
    <property type="match status" value="1"/>
</dbReference>
<dbReference type="PANTHER" id="PTHR43711:SF1">
    <property type="entry name" value="HISTIDINE KINASE 1"/>
    <property type="match status" value="1"/>
</dbReference>
<dbReference type="Gene3D" id="1.10.287.130">
    <property type="match status" value="1"/>
</dbReference>
<evidence type="ECO:0000256" key="2">
    <source>
        <dbReference type="ARBA" id="ARBA00012438"/>
    </source>
</evidence>
<evidence type="ECO:0000256" key="3">
    <source>
        <dbReference type="ARBA" id="ARBA00022553"/>
    </source>
</evidence>
<dbReference type="EMBL" id="CP034464">
    <property type="protein sequence ID" value="AZP12594.1"/>
    <property type="molecule type" value="Genomic_DNA"/>
</dbReference>
<dbReference type="InterPro" id="IPR000014">
    <property type="entry name" value="PAS"/>
</dbReference>
<dbReference type="Proteomes" id="UP000275663">
    <property type="component" value="Chromosome"/>
</dbReference>
<feature type="domain" description="PAS" evidence="13">
    <location>
        <begin position="266"/>
        <end position="336"/>
    </location>
</feature>
<evidence type="ECO:0000259" key="14">
    <source>
        <dbReference type="PROSITE" id="PS50113"/>
    </source>
</evidence>
<evidence type="ECO:0000256" key="9">
    <source>
        <dbReference type="ARBA" id="ARBA00059827"/>
    </source>
</evidence>
<dbReference type="EC" id="2.7.13.3" evidence="2"/>
<dbReference type="NCBIfam" id="TIGR00229">
    <property type="entry name" value="sensory_box"/>
    <property type="match status" value="1"/>
</dbReference>
<evidence type="ECO:0000256" key="8">
    <source>
        <dbReference type="ARBA" id="ARBA00023012"/>
    </source>
</evidence>
<keyword evidence="11" id="KW-0812">Transmembrane</keyword>
<keyword evidence="5" id="KW-0547">Nucleotide-binding</keyword>
<dbReference type="AlphaFoldDB" id="A0A3Q9BSD2"/>
<evidence type="ECO:0000259" key="13">
    <source>
        <dbReference type="PROSITE" id="PS50112"/>
    </source>
</evidence>
<keyword evidence="11" id="KW-1133">Transmembrane helix</keyword>
<evidence type="ECO:0000256" key="4">
    <source>
        <dbReference type="ARBA" id="ARBA00022679"/>
    </source>
</evidence>
<accession>A0A3Q9BSD2</accession>
<dbReference type="SMART" id="SM00387">
    <property type="entry name" value="HATPase_c"/>
    <property type="match status" value="1"/>
</dbReference>
<keyword evidence="4" id="KW-0808">Transferase</keyword>
<dbReference type="InterPro" id="IPR013767">
    <property type="entry name" value="PAS_fold"/>
</dbReference>
<keyword evidence="11" id="KW-0472">Membrane</keyword>
<evidence type="ECO:0000256" key="7">
    <source>
        <dbReference type="ARBA" id="ARBA00022840"/>
    </source>
</evidence>
<dbReference type="SUPFAM" id="SSF47384">
    <property type="entry name" value="Homodimeric domain of signal transducing histidine kinase"/>
    <property type="match status" value="1"/>
</dbReference>
<dbReference type="PRINTS" id="PR00344">
    <property type="entry name" value="BCTRLSENSOR"/>
</dbReference>
<feature type="transmembrane region" description="Helical" evidence="11">
    <location>
        <begin position="20"/>
        <end position="40"/>
    </location>
</feature>
<dbReference type="Gene3D" id="3.30.565.10">
    <property type="entry name" value="Histidine kinase-like ATPase, C-terminal domain"/>
    <property type="match status" value="1"/>
</dbReference>